<organism evidence="4 5">
    <name type="scientific">Ligilactobacillus ubinensis</name>
    <dbReference type="NCBI Taxonomy" id="2876789"/>
    <lineage>
        <taxon>Bacteria</taxon>
        <taxon>Bacillati</taxon>
        <taxon>Bacillota</taxon>
        <taxon>Bacilli</taxon>
        <taxon>Lactobacillales</taxon>
        <taxon>Lactobacillaceae</taxon>
        <taxon>Ligilactobacillus</taxon>
    </lineage>
</organism>
<comment type="caution">
    <text evidence="4">The sequence shown here is derived from an EMBL/GenBank/DDBJ whole genome shotgun (WGS) entry which is preliminary data.</text>
</comment>
<evidence type="ECO:0000256" key="2">
    <source>
        <dbReference type="ARBA" id="ARBA00023284"/>
    </source>
</evidence>
<dbReference type="CDD" id="cd03036">
    <property type="entry name" value="ArsC_like"/>
    <property type="match status" value="1"/>
</dbReference>
<dbReference type="PANTHER" id="PTHR30041:SF8">
    <property type="entry name" value="PROTEIN YFFB"/>
    <property type="match status" value="1"/>
</dbReference>
<dbReference type="Pfam" id="PF03960">
    <property type="entry name" value="ArsC"/>
    <property type="match status" value="1"/>
</dbReference>
<dbReference type="PROSITE" id="PS51353">
    <property type="entry name" value="ARSC"/>
    <property type="match status" value="1"/>
</dbReference>
<dbReference type="InterPro" id="IPR036249">
    <property type="entry name" value="Thioredoxin-like_sf"/>
</dbReference>
<gene>
    <name evidence="4" type="ORF">LB941_01180</name>
</gene>
<comment type="similarity">
    <text evidence="3">Belongs to the ArsC family.</text>
</comment>
<sequence length="119" mass="14018">MKKFYCYSKCSTCKKAQKWLDQNNVQYEMQDLVDDPPKVEELEKWISSSDKKLRYFFNTSGQHYRQLGLKDKVDSMSVSEAAKLLSSDGKLIKRPLMVENKVITCGFKEDIYEQVWTTR</sequence>
<keyword evidence="1" id="KW-1015">Disulfide bond</keyword>
<accession>A0A9X2FGE4</accession>
<dbReference type="RefSeq" id="WP_253358782.1">
    <property type="nucleotide sequence ID" value="NZ_JAIULA010000002.1"/>
</dbReference>
<dbReference type="Proteomes" id="UP001139006">
    <property type="component" value="Unassembled WGS sequence"/>
</dbReference>
<protein>
    <submittedName>
        <fullName evidence="4">Arsenate reductase family protein</fullName>
    </submittedName>
</protein>
<name>A0A9X2FGE4_9LACO</name>
<reference evidence="4 5" key="1">
    <citation type="journal article" date="2023" name="Int. J. Syst. Evol. Microbiol.">
        <title>Ligilactobacillus ubinensis sp. nov., a novel species isolated from the wild ferment of a durian fruit (Durio zibethinus).</title>
        <authorList>
            <person name="Heng Y.C."/>
            <person name="Menon N."/>
            <person name="Chen B."/>
            <person name="Loo B.Z.L."/>
            <person name="Wong G.W.J."/>
            <person name="Lim A.C.H."/>
            <person name="Silvaraju S."/>
            <person name="Kittelmann S."/>
        </authorList>
    </citation>
    <scope>NUCLEOTIDE SEQUENCE [LARGE SCALE GENOMIC DNA]</scope>
    <source>
        <strain evidence="4 5">WILCCON 0076</strain>
    </source>
</reference>
<proteinExistence type="inferred from homology"/>
<dbReference type="InterPro" id="IPR006504">
    <property type="entry name" value="Tscrpt_reg_Spx/MgsR"/>
</dbReference>
<dbReference type="NCBIfam" id="TIGR01617">
    <property type="entry name" value="arsC_related"/>
    <property type="match status" value="1"/>
</dbReference>
<evidence type="ECO:0000313" key="5">
    <source>
        <dbReference type="Proteomes" id="UP001139006"/>
    </source>
</evidence>
<evidence type="ECO:0000313" key="4">
    <source>
        <dbReference type="EMBL" id="MCP0885947.1"/>
    </source>
</evidence>
<dbReference type="AlphaFoldDB" id="A0A9X2FGE4"/>
<dbReference type="InterPro" id="IPR006660">
    <property type="entry name" value="Arsenate_reductase-like"/>
</dbReference>
<dbReference type="Gene3D" id="3.40.30.10">
    <property type="entry name" value="Glutaredoxin"/>
    <property type="match status" value="1"/>
</dbReference>
<dbReference type="PANTHER" id="PTHR30041">
    <property type="entry name" value="ARSENATE REDUCTASE"/>
    <property type="match status" value="1"/>
</dbReference>
<keyword evidence="5" id="KW-1185">Reference proteome</keyword>
<evidence type="ECO:0000256" key="3">
    <source>
        <dbReference type="PROSITE-ProRule" id="PRU01282"/>
    </source>
</evidence>
<evidence type="ECO:0000256" key="1">
    <source>
        <dbReference type="ARBA" id="ARBA00023157"/>
    </source>
</evidence>
<dbReference type="EMBL" id="JAIULA010000002">
    <property type="protein sequence ID" value="MCP0885947.1"/>
    <property type="molecule type" value="Genomic_DNA"/>
</dbReference>
<dbReference type="SUPFAM" id="SSF52833">
    <property type="entry name" value="Thioredoxin-like"/>
    <property type="match status" value="1"/>
</dbReference>
<keyword evidence="2" id="KW-0676">Redox-active center</keyword>